<reference evidence="4 6" key="2">
    <citation type="submission" date="2019-07" db="EMBL/GenBank/DDBJ databases">
        <title>Whole genome shotgun sequence of Kocuria flava NBRC 107626.</title>
        <authorList>
            <person name="Hosoyama A."/>
            <person name="Uohara A."/>
            <person name="Ohji S."/>
            <person name="Ichikawa N."/>
        </authorList>
    </citation>
    <scope>NUCLEOTIDE SEQUENCE [LARGE SCALE GENOMIC DNA]</scope>
    <source>
        <strain evidence="4 6">NBRC 107626</strain>
    </source>
</reference>
<dbReference type="Proteomes" id="UP000321155">
    <property type="component" value="Unassembled WGS sequence"/>
</dbReference>
<sequence>MLTFPKGHTPRYSDFSIQAISDETIREGGERALYGASDTDKIRLVEKLSQAGIKDIDVGSGMHEAEFLRKLLLTQESFDSITDDTTFSFNLTLKTWEPLVERLEKDVPRALLERIYVSIGMIEIGSDRHLFEHVAERLRKIGVGRLRSSLLNAFSTEIDEDKYAHLMSQIERARNIGIDLIRINDSVGTLYPDSTAVLAANLVHDNPDTTFYLHGHNDRGLGTANSLVSVLHGFQIIEGGVAGVGNRAGLAELESITRCFEENNIRVDSGPVDVDRVIDAARFSEQIYLTVPTPYRPVSGFLVTNENAGIVNVPDYLGVSRTVDYFLNRIGLFPTYLRQILVEGGLNEDALNPAVIEEVYNKLQERFDRQYTSKLAEYERLVAQIRAFHDDIVRLPEVIETAKQVLQEQPVTAPELVEAHR</sequence>
<reference evidence="3 5" key="1">
    <citation type="submission" date="2015-11" db="EMBL/GenBank/DDBJ databases">
        <title>Complete Genome Sequence of Kocuria flava strain HO-9041.</title>
        <authorList>
            <person name="Zhou M."/>
            <person name="Dai J."/>
        </authorList>
    </citation>
    <scope>NUCLEOTIDE SEQUENCE [LARGE SCALE GENOMIC DNA]</scope>
    <source>
        <strain evidence="3 5">HO-9041</strain>
    </source>
</reference>
<dbReference type="GO" id="GO:0003852">
    <property type="term" value="F:2-isopropylmalate synthase activity"/>
    <property type="evidence" value="ECO:0007669"/>
    <property type="project" value="TreeGrafter"/>
</dbReference>
<proteinExistence type="predicted"/>
<dbReference type="InterPro" id="IPR050073">
    <property type="entry name" value="2-IPM_HCS-like"/>
</dbReference>
<dbReference type="InterPro" id="IPR013785">
    <property type="entry name" value="Aldolase_TIM"/>
</dbReference>
<dbReference type="EMBL" id="CP013254">
    <property type="protein sequence ID" value="ALU40288.1"/>
    <property type="molecule type" value="Genomic_DNA"/>
</dbReference>
<accession>A0A0U3HY21</accession>
<keyword evidence="6" id="KW-1185">Reference proteome</keyword>
<gene>
    <name evidence="3" type="ORF">AS188_11565</name>
    <name evidence="4" type="ORF">KFL01_26840</name>
</gene>
<dbReference type="InterPro" id="IPR000891">
    <property type="entry name" value="PYR_CT"/>
</dbReference>
<dbReference type="Proteomes" id="UP000057181">
    <property type="component" value="Chromosome"/>
</dbReference>
<dbReference type="KEGG" id="kfv:AS188_11565"/>
<dbReference type="SUPFAM" id="SSF51569">
    <property type="entry name" value="Aldolase"/>
    <property type="match status" value="1"/>
</dbReference>
<dbReference type="GO" id="GO:0009098">
    <property type="term" value="P:L-leucine biosynthetic process"/>
    <property type="evidence" value="ECO:0007669"/>
    <property type="project" value="TreeGrafter"/>
</dbReference>
<organism evidence="3 5">
    <name type="scientific">Kocuria flava</name>
    <dbReference type="NCBI Taxonomy" id="446860"/>
    <lineage>
        <taxon>Bacteria</taxon>
        <taxon>Bacillati</taxon>
        <taxon>Actinomycetota</taxon>
        <taxon>Actinomycetes</taxon>
        <taxon>Micrococcales</taxon>
        <taxon>Micrococcaceae</taxon>
        <taxon>Kocuria</taxon>
    </lineage>
</organism>
<evidence type="ECO:0000313" key="4">
    <source>
        <dbReference type="EMBL" id="GEO93378.1"/>
    </source>
</evidence>
<evidence type="ECO:0000313" key="3">
    <source>
        <dbReference type="EMBL" id="ALU40288.1"/>
    </source>
</evidence>
<dbReference type="Pfam" id="PF00682">
    <property type="entry name" value="HMGL-like"/>
    <property type="match status" value="1"/>
</dbReference>
<dbReference type="PANTHER" id="PTHR10277:SF9">
    <property type="entry name" value="2-ISOPROPYLMALATE SYNTHASE 1, CHLOROPLASTIC-RELATED"/>
    <property type="match status" value="1"/>
</dbReference>
<dbReference type="CDD" id="cd03174">
    <property type="entry name" value="DRE_TIM_metallolyase"/>
    <property type="match status" value="1"/>
</dbReference>
<dbReference type="EMBL" id="BJZR01000110">
    <property type="protein sequence ID" value="GEO93378.1"/>
    <property type="molecule type" value="Genomic_DNA"/>
</dbReference>
<dbReference type="AlphaFoldDB" id="A0A0U3HY21"/>
<keyword evidence="1" id="KW-0464">Manganese</keyword>
<evidence type="ECO:0000259" key="2">
    <source>
        <dbReference type="PROSITE" id="PS50991"/>
    </source>
</evidence>
<dbReference type="PROSITE" id="PS50991">
    <property type="entry name" value="PYR_CT"/>
    <property type="match status" value="1"/>
</dbReference>
<protein>
    <submittedName>
        <fullName evidence="3">2-isopropylmalate synthase</fullName>
    </submittedName>
</protein>
<dbReference type="OrthoDB" id="9784013at2"/>
<dbReference type="PANTHER" id="PTHR10277">
    <property type="entry name" value="HOMOCITRATE SYNTHASE-RELATED"/>
    <property type="match status" value="1"/>
</dbReference>
<evidence type="ECO:0000313" key="6">
    <source>
        <dbReference type="Proteomes" id="UP000321155"/>
    </source>
</evidence>
<evidence type="ECO:0000313" key="5">
    <source>
        <dbReference type="Proteomes" id="UP000057181"/>
    </source>
</evidence>
<dbReference type="Gene3D" id="3.20.20.70">
    <property type="entry name" value="Aldolase class I"/>
    <property type="match status" value="1"/>
</dbReference>
<feature type="domain" description="Pyruvate carboxyltransferase" evidence="2">
    <location>
        <begin position="18"/>
        <end position="278"/>
    </location>
</feature>
<name>A0A0U3HY21_9MICC</name>
<dbReference type="RefSeq" id="WP_058858986.1">
    <property type="nucleotide sequence ID" value="NZ_BJZR01000110.1"/>
</dbReference>
<evidence type="ECO:0000256" key="1">
    <source>
        <dbReference type="ARBA" id="ARBA00023211"/>
    </source>
</evidence>
<dbReference type="STRING" id="446860.AS188_11565"/>